<dbReference type="EMBL" id="JAHQCS010000064">
    <property type="protein sequence ID" value="MBU9711248.1"/>
    <property type="molecule type" value="Genomic_DNA"/>
</dbReference>
<reference evidence="1 2" key="1">
    <citation type="submission" date="2021-06" db="EMBL/GenBank/DDBJ databases">
        <title>Bacillus sp. RD4P76, an endophyte from a halophyte.</title>
        <authorList>
            <person name="Sun J.-Q."/>
        </authorList>
    </citation>
    <scope>NUCLEOTIDE SEQUENCE [LARGE SCALE GENOMIC DNA]</scope>
    <source>
        <strain evidence="1 2">CGMCC 1.15917</strain>
    </source>
</reference>
<keyword evidence="2" id="KW-1185">Reference proteome</keyword>
<dbReference type="Pfam" id="PF08868">
    <property type="entry name" value="YugN"/>
    <property type="match status" value="1"/>
</dbReference>
<dbReference type="Proteomes" id="UP000784880">
    <property type="component" value="Unassembled WGS sequence"/>
</dbReference>
<organism evidence="1 2">
    <name type="scientific">Evansella tamaricis</name>
    <dbReference type="NCBI Taxonomy" id="2069301"/>
    <lineage>
        <taxon>Bacteria</taxon>
        <taxon>Bacillati</taxon>
        <taxon>Bacillota</taxon>
        <taxon>Bacilli</taxon>
        <taxon>Bacillales</taxon>
        <taxon>Bacillaceae</taxon>
        <taxon>Evansella</taxon>
    </lineage>
</organism>
<sequence>MKFEETGLEGLKIEFQALEEIMEKAGFHYVYDYERVTFDYKMVVRDDIFYFRVQAFAVEGEIPSPHGIVQLLTPLLGKHYYPHGVEYDEEFPKNIIEKCNKKIGLIKEEIKSEAVS</sequence>
<dbReference type="InterPro" id="IPR014967">
    <property type="entry name" value="Uncharacterised_YugN-like"/>
</dbReference>
<proteinExistence type="predicted"/>
<evidence type="ECO:0000313" key="1">
    <source>
        <dbReference type="EMBL" id="MBU9711248.1"/>
    </source>
</evidence>
<name>A0ABS6JFY7_9BACI</name>
<gene>
    <name evidence="1" type="ORF">KS419_05850</name>
</gene>
<evidence type="ECO:0000313" key="2">
    <source>
        <dbReference type="Proteomes" id="UP000784880"/>
    </source>
</evidence>
<comment type="caution">
    <text evidence="1">The sequence shown here is derived from an EMBL/GenBank/DDBJ whole genome shotgun (WGS) entry which is preliminary data.</text>
</comment>
<protein>
    <submittedName>
        <fullName evidence="1">YugN-like family protein</fullName>
    </submittedName>
</protein>
<dbReference type="RefSeq" id="WP_217065131.1">
    <property type="nucleotide sequence ID" value="NZ_JAHQCS010000064.1"/>
</dbReference>
<accession>A0ABS6JFY7</accession>